<evidence type="ECO:0008006" key="3">
    <source>
        <dbReference type="Google" id="ProtNLM"/>
    </source>
</evidence>
<dbReference type="PANTHER" id="PTHR42754:SF1">
    <property type="entry name" value="LIPOPROTEIN"/>
    <property type="match status" value="1"/>
</dbReference>
<dbReference type="InterPro" id="IPR015943">
    <property type="entry name" value="WD40/YVTN_repeat-like_dom_sf"/>
</dbReference>
<gene>
    <name evidence="1" type="ORF">EDM58_18430</name>
</gene>
<dbReference type="InterPro" id="IPR011047">
    <property type="entry name" value="Quinoprotein_ADH-like_sf"/>
</dbReference>
<dbReference type="RefSeq" id="WP_122914626.1">
    <property type="nucleotide sequence ID" value="NZ_RHHT01000045.1"/>
</dbReference>
<dbReference type="InterPro" id="IPR008964">
    <property type="entry name" value="Invasin/intimin_cell_adhesion"/>
</dbReference>
<dbReference type="Proteomes" id="UP000281915">
    <property type="component" value="Unassembled WGS sequence"/>
</dbReference>
<dbReference type="SUPFAM" id="SSF50998">
    <property type="entry name" value="Quinoprotein alcohol dehydrogenase-like"/>
    <property type="match status" value="1"/>
</dbReference>
<dbReference type="AlphaFoldDB" id="A0A3M8CK15"/>
<dbReference type="Gene3D" id="2.130.10.10">
    <property type="entry name" value="YVTN repeat-like/Quinoprotein amine dehydrogenase"/>
    <property type="match status" value="1"/>
</dbReference>
<dbReference type="EMBL" id="RHHT01000045">
    <property type="protein sequence ID" value="RNB75657.1"/>
    <property type="molecule type" value="Genomic_DNA"/>
</dbReference>
<name>A0A3M8CK15_9BACL</name>
<reference evidence="1 2" key="1">
    <citation type="submission" date="2018-10" db="EMBL/GenBank/DDBJ databases">
        <title>Phylogenomics of Brevibacillus.</title>
        <authorList>
            <person name="Dunlap C."/>
        </authorList>
    </citation>
    <scope>NUCLEOTIDE SEQUENCE [LARGE SCALE GENOMIC DNA]</scope>
    <source>
        <strain evidence="1 2">JCM 15085</strain>
    </source>
</reference>
<proteinExistence type="predicted"/>
<protein>
    <recommendedName>
        <fullName evidence="3">BIG2 domain-containing protein</fullName>
    </recommendedName>
</protein>
<dbReference type="SUPFAM" id="SSF49373">
    <property type="entry name" value="Invasin/intimin cell-adhesion fragments"/>
    <property type="match status" value="1"/>
</dbReference>
<organism evidence="1 2">
    <name type="scientific">Brevibacillus panacihumi</name>
    <dbReference type="NCBI Taxonomy" id="497735"/>
    <lineage>
        <taxon>Bacteria</taxon>
        <taxon>Bacillati</taxon>
        <taxon>Bacillota</taxon>
        <taxon>Bacilli</taxon>
        <taxon>Bacillales</taxon>
        <taxon>Paenibacillaceae</taxon>
        <taxon>Brevibacillus</taxon>
    </lineage>
</organism>
<evidence type="ECO:0000313" key="2">
    <source>
        <dbReference type="Proteomes" id="UP000281915"/>
    </source>
</evidence>
<evidence type="ECO:0000313" key="1">
    <source>
        <dbReference type="EMBL" id="RNB75657.1"/>
    </source>
</evidence>
<sequence length="672" mass="75390">MKGLTRKVAHILVAACFMATLLPIGVAFGKDSFMDDYPLIYGAQDGRLESLDKLSTSHTKYDSREEVENVRGKKSVSREQPTQLTLSKTQLHFSKRGKSNVIAYIHYKDKSKEDVTKKVEWTSSNTSIVDVKDGKIEVFDEGRAIITASYLDFQVNLHVSVNFSDEVLWEFMYDKGLNEEAFSGSPTSDGGFIVLGISRGWKSDELFALKVKKNGAFEWEKKIAMKGKESPRTIRLTSDGGYVMLSNSEGRKGRTIILRKLNVNGSVRWSKEFPLTGKYWGGYVEQTKDDGFILATGEAIIKLDKSGREKWKTKIKNGADLVRQTSDEGYYVLGNYVTKVNQSGKTLWTKDVGQILTFMDITNDGGIVTYAEDGVVKVDEKGKIKWRRTIEGPPYDKNQRIAGVIQASDGGYIVATNAFIFKDNTQVTILYKLDEKGKVIWEKHFGFDNGEWVNEVRETKEGEYVLVGKARSDLNGEDVYLLKVKPDKGQKIVKTVQFSGKNGLLKIGETFQIKAIATYTDGKKEDVSTKMNIKVWGDDGRVYSLEDNKIKALYPGSILIIGQYKGHTVRKGLIVSDRPPTRLQLEKEDRDLRIGDSQSVMLYADLGDKYLRPAAAYAEWSVSNEDVIEIIHGVDLSIHSTDEIIIEAKKRGTVMITVTYAGETLQFPVTVK</sequence>
<dbReference type="PANTHER" id="PTHR42754">
    <property type="entry name" value="ENDOGLUCANASE"/>
    <property type="match status" value="1"/>
</dbReference>
<accession>A0A3M8CK15</accession>
<dbReference type="Gene3D" id="2.60.40.1080">
    <property type="match status" value="2"/>
</dbReference>
<comment type="caution">
    <text evidence="1">The sequence shown here is derived from an EMBL/GenBank/DDBJ whole genome shotgun (WGS) entry which is preliminary data.</text>
</comment>